<keyword evidence="1" id="KW-0732">Signal</keyword>
<dbReference type="Pfam" id="PF00092">
    <property type="entry name" value="VWA"/>
    <property type="match status" value="1"/>
</dbReference>
<protein>
    <recommendedName>
        <fullName evidence="2">VWFA domain-containing protein</fullName>
    </recommendedName>
</protein>
<name>A0ABN8MMB8_9CNID</name>
<dbReference type="SUPFAM" id="SSF53300">
    <property type="entry name" value="vWA-like"/>
    <property type="match status" value="1"/>
</dbReference>
<dbReference type="SMART" id="SM00327">
    <property type="entry name" value="VWA"/>
    <property type="match status" value="1"/>
</dbReference>
<accession>A0ABN8MMB8</accession>
<feature type="chain" id="PRO_5046967533" description="VWFA domain-containing protein" evidence="1">
    <location>
        <begin position="25"/>
        <end position="226"/>
    </location>
</feature>
<evidence type="ECO:0000259" key="2">
    <source>
        <dbReference type="PROSITE" id="PS50234"/>
    </source>
</evidence>
<feature type="domain" description="VWFA" evidence="2">
    <location>
        <begin position="35"/>
        <end position="222"/>
    </location>
</feature>
<evidence type="ECO:0000313" key="3">
    <source>
        <dbReference type="EMBL" id="CAH3030917.1"/>
    </source>
</evidence>
<dbReference type="InterPro" id="IPR002035">
    <property type="entry name" value="VWF_A"/>
</dbReference>
<dbReference type="InterPro" id="IPR050525">
    <property type="entry name" value="ECM_Assembly_Org"/>
</dbReference>
<keyword evidence="4" id="KW-1185">Reference proteome</keyword>
<sequence>FRNATEATHLNLNLALICFAVSLADKKFKCHNKIDMVVVLDSSGSVTQKQFKMSKDFVADLVKHFDISKSKANVAVATYSQYAHTGRTFQEHATLDSVLGAIRKLRYEGAASRLDFGFGLVEFKLFDTQYGSRPIDSGVKKVAVFITDGYSTRGLEFTSDSAAMLKRKGVELFSVGISNRINKKELDVLASQPRKTHQLYMTTDLGGNSFTKEQVQNLAKEICKSK</sequence>
<feature type="non-terminal residue" evidence="3">
    <location>
        <position position="1"/>
    </location>
</feature>
<comment type="caution">
    <text evidence="3">The sequence shown here is derived from an EMBL/GenBank/DDBJ whole genome shotgun (WGS) entry which is preliminary data.</text>
</comment>
<organism evidence="3 4">
    <name type="scientific">Porites evermanni</name>
    <dbReference type="NCBI Taxonomy" id="104178"/>
    <lineage>
        <taxon>Eukaryota</taxon>
        <taxon>Metazoa</taxon>
        <taxon>Cnidaria</taxon>
        <taxon>Anthozoa</taxon>
        <taxon>Hexacorallia</taxon>
        <taxon>Scleractinia</taxon>
        <taxon>Fungiina</taxon>
        <taxon>Poritidae</taxon>
        <taxon>Porites</taxon>
    </lineage>
</organism>
<reference evidence="3 4" key="1">
    <citation type="submission" date="2022-05" db="EMBL/GenBank/DDBJ databases">
        <authorList>
            <consortium name="Genoscope - CEA"/>
            <person name="William W."/>
        </authorList>
    </citation>
    <scope>NUCLEOTIDE SEQUENCE [LARGE SCALE GENOMIC DNA]</scope>
</reference>
<dbReference type="CDD" id="cd01450">
    <property type="entry name" value="vWFA_subfamily_ECM"/>
    <property type="match status" value="1"/>
</dbReference>
<dbReference type="Gene3D" id="3.40.50.410">
    <property type="entry name" value="von Willebrand factor, type A domain"/>
    <property type="match status" value="1"/>
</dbReference>
<dbReference type="PANTHER" id="PTHR24020:SF20">
    <property type="entry name" value="PH DOMAIN-CONTAINING PROTEIN"/>
    <property type="match status" value="1"/>
</dbReference>
<proteinExistence type="predicted"/>
<gene>
    <name evidence="3" type="ORF">PEVE_00038718</name>
</gene>
<feature type="signal peptide" evidence="1">
    <location>
        <begin position="1"/>
        <end position="24"/>
    </location>
</feature>
<evidence type="ECO:0000313" key="4">
    <source>
        <dbReference type="Proteomes" id="UP001159427"/>
    </source>
</evidence>
<dbReference type="PROSITE" id="PS50234">
    <property type="entry name" value="VWFA"/>
    <property type="match status" value="1"/>
</dbReference>
<evidence type="ECO:0000256" key="1">
    <source>
        <dbReference type="SAM" id="SignalP"/>
    </source>
</evidence>
<dbReference type="InterPro" id="IPR036465">
    <property type="entry name" value="vWFA_dom_sf"/>
</dbReference>
<dbReference type="PANTHER" id="PTHR24020">
    <property type="entry name" value="COLLAGEN ALPHA"/>
    <property type="match status" value="1"/>
</dbReference>
<dbReference type="EMBL" id="CALNXI010000665">
    <property type="protein sequence ID" value="CAH3030917.1"/>
    <property type="molecule type" value="Genomic_DNA"/>
</dbReference>
<dbReference type="Proteomes" id="UP001159427">
    <property type="component" value="Unassembled WGS sequence"/>
</dbReference>